<dbReference type="Proteomes" id="UP001161247">
    <property type="component" value="Chromosome 6"/>
</dbReference>
<evidence type="ECO:0000256" key="3">
    <source>
        <dbReference type="ARBA" id="ARBA00023015"/>
    </source>
</evidence>
<keyword evidence="3" id="KW-0805">Transcription regulation</keyword>
<evidence type="ECO:0000256" key="4">
    <source>
        <dbReference type="ARBA" id="ARBA00023125"/>
    </source>
</evidence>
<dbReference type="SMART" id="SM00717">
    <property type="entry name" value="SANT"/>
    <property type="match status" value="2"/>
</dbReference>
<dbReference type="InterPro" id="IPR015495">
    <property type="entry name" value="Myb_TF_plants"/>
</dbReference>
<dbReference type="AlphaFoldDB" id="A0AAV1DXD3"/>
<evidence type="ECO:0000313" key="11">
    <source>
        <dbReference type="Proteomes" id="UP001161247"/>
    </source>
</evidence>
<dbReference type="Gene3D" id="1.10.10.60">
    <property type="entry name" value="Homeodomain-like"/>
    <property type="match status" value="2"/>
</dbReference>
<feature type="compositionally biased region" description="Basic and acidic residues" evidence="7">
    <location>
        <begin position="159"/>
        <end position="168"/>
    </location>
</feature>
<feature type="region of interest" description="Disordered" evidence="7">
    <location>
        <begin position="123"/>
        <end position="220"/>
    </location>
</feature>
<evidence type="ECO:0000313" key="10">
    <source>
        <dbReference type="EMBL" id="CAI9111358.1"/>
    </source>
</evidence>
<dbReference type="Pfam" id="PF00249">
    <property type="entry name" value="Myb_DNA-binding"/>
    <property type="match status" value="2"/>
</dbReference>
<dbReference type="GO" id="GO:0000976">
    <property type="term" value="F:transcription cis-regulatory region binding"/>
    <property type="evidence" value="ECO:0007669"/>
    <property type="project" value="UniProtKB-ARBA"/>
</dbReference>
<dbReference type="GO" id="GO:0006355">
    <property type="term" value="P:regulation of DNA-templated transcription"/>
    <property type="evidence" value="ECO:0007669"/>
    <property type="project" value="UniProtKB-ARBA"/>
</dbReference>
<dbReference type="PROSITE" id="PS51294">
    <property type="entry name" value="HTH_MYB"/>
    <property type="match status" value="2"/>
</dbReference>
<feature type="domain" description="Myb-like" evidence="8">
    <location>
        <begin position="9"/>
        <end position="61"/>
    </location>
</feature>
<dbReference type="GO" id="GO:0046394">
    <property type="term" value="P:carboxylic acid biosynthetic process"/>
    <property type="evidence" value="ECO:0007669"/>
    <property type="project" value="UniProtKB-ARBA"/>
</dbReference>
<feature type="domain" description="HTH myb-type" evidence="9">
    <location>
        <begin position="9"/>
        <end position="61"/>
    </location>
</feature>
<comment type="subcellular location">
    <subcellularLocation>
        <location evidence="1">Nucleus</location>
    </subcellularLocation>
</comment>
<keyword evidence="6" id="KW-0539">Nucleus</keyword>
<dbReference type="CDD" id="cd00167">
    <property type="entry name" value="SANT"/>
    <property type="match status" value="2"/>
</dbReference>
<sequence length="366" mass="41329">MGRQPCCDKVGLKKGPWTAEEDKKLINFILTNGQCCWRAVPKLAGLLRCGKSCRLRWTNYLRPDLKRGLLSEYEEKMVIDLHAQLGNRWSKIASHLPGRTDNEIKNHWNTHIKKKLKKMGIDPVTHKPLIPSTNLPPTSSSSDDDDDDQNQENNNQSKNGEEEQHQPGKTEFPGSDIIPITIATEMELENKESETSMQSTITTEAKEEDDKSISPPTISSFDSMQVNNGFLFLDDIPIINPEEILVPYVQCPSSSLQSSSSSSSLSCYDQGSFNHEFGANNLPARFMDWQLSSSLEFDGHHQQNYPVNGMDFWDDGFISNLDLLLNKYDTNTSLLDALDHVTEPSPTQQYPGIVLDEGDSWRFDFL</sequence>
<keyword evidence="2" id="KW-0677">Repeat</keyword>
<evidence type="ECO:0000256" key="5">
    <source>
        <dbReference type="ARBA" id="ARBA00023163"/>
    </source>
</evidence>
<dbReference type="PANTHER" id="PTHR47994">
    <property type="entry name" value="F14D16.11-RELATED"/>
    <property type="match status" value="1"/>
</dbReference>
<dbReference type="EMBL" id="OX459123">
    <property type="protein sequence ID" value="CAI9111358.1"/>
    <property type="molecule type" value="Genomic_DNA"/>
</dbReference>
<reference evidence="10" key="1">
    <citation type="submission" date="2023-03" db="EMBL/GenBank/DDBJ databases">
        <authorList>
            <person name="Julca I."/>
        </authorList>
    </citation>
    <scope>NUCLEOTIDE SEQUENCE</scope>
</reference>
<evidence type="ECO:0000256" key="1">
    <source>
        <dbReference type="ARBA" id="ARBA00004123"/>
    </source>
</evidence>
<evidence type="ECO:0000256" key="6">
    <source>
        <dbReference type="ARBA" id="ARBA00023242"/>
    </source>
</evidence>
<keyword evidence="4" id="KW-0238">DNA-binding</keyword>
<dbReference type="FunFam" id="1.10.10.60:FF:000300">
    <property type="entry name" value="Myb transcription factor"/>
    <property type="match status" value="1"/>
</dbReference>
<evidence type="ECO:0000256" key="7">
    <source>
        <dbReference type="SAM" id="MobiDB-lite"/>
    </source>
</evidence>
<dbReference type="FunFam" id="1.10.10.60:FF:000069">
    <property type="entry name" value="MYB transcription factor"/>
    <property type="match status" value="1"/>
</dbReference>
<evidence type="ECO:0000259" key="8">
    <source>
        <dbReference type="PROSITE" id="PS50090"/>
    </source>
</evidence>
<name>A0AAV1DXD3_OLDCO</name>
<proteinExistence type="predicted"/>
<dbReference type="InterPro" id="IPR009057">
    <property type="entry name" value="Homeodomain-like_sf"/>
</dbReference>
<organism evidence="10 11">
    <name type="scientific">Oldenlandia corymbosa var. corymbosa</name>
    <dbReference type="NCBI Taxonomy" id="529605"/>
    <lineage>
        <taxon>Eukaryota</taxon>
        <taxon>Viridiplantae</taxon>
        <taxon>Streptophyta</taxon>
        <taxon>Embryophyta</taxon>
        <taxon>Tracheophyta</taxon>
        <taxon>Spermatophyta</taxon>
        <taxon>Magnoliopsida</taxon>
        <taxon>eudicotyledons</taxon>
        <taxon>Gunneridae</taxon>
        <taxon>Pentapetalae</taxon>
        <taxon>asterids</taxon>
        <taxon>lamiids</taxon>
        <taxon>Gentianales</taxon>
        <taxon>Rubiaceae</taxon>
        <taxon>Rubioideae</taxon>
        <taxon>Spermacoceae</taxon>
        <taxon>Hedyotis-Oldenlandia complex</taxon>
        <taxon>Oldenlandia</taxon>
    </lineage>
</organism>
<dbReference type="InterPro" id="IPR017930">
    <property type="entry name" value="Myb_dom"/>
</dbReference>
<protein>
    <submittedName>
        <fullName evidence="10">OLC1v1011568C2</fullName>
    </submittedName>
</protein>
<dbReference type="PROSITE" id="PS50090">
    <property type="entry name" value="MYB_LIKE"/>
    <property type="match status" value="2"/>
</dbReference>
<evidence type="ECO:0000259" key="9">
    <source>
        <dbReference type="PROSITE" id="PS51294"/>
    </source>
</evidence>
<dbReference type="PANTHER" id="PTHR47994:SF5">
    <property type="entry name" value="F14D16.11-RELATED"/>
    <property type="match status" value="1"/>
</dbReference>
<keyword evidence="11" id="KW-1185">Reference proteome</keyword>
<feature type="domain" description="HTH myb-type" evidence="9">
    <location>
        <begin position="62"/>
        <end position="116"/>
    </location>
</feature>
<dbReference type="InterPro" id="IPR001005">
    <property type="entry name" value="SANT/Myb"/>
</dbReference>
<accession>A0AAV1DXD3</accession>
<evidence type="ECO:0000256" key="2">
    <source>
        <dbReference type="ARBA" id="ARBA00022737"/>
    </source>
</evidence>
<keyword evidence="5" id="KW-0804">Transcription</keyword>
<gene>
    <name evidence="10" type="ORF">OLC1_LOCUS18786</name>
</gene>
<feature type="domain" description="Myb-like" evidence="8">
    <location>
        <begin position="62"/>
        <end position="112"/>
    </location>
</feature>
<dbReference type="GO" id="GO:0005634">
    <property type="term" value="C:nucleus"/>
    <property type="evidence" value="ECO:0007669"/>
    <property type="project" value="UniProtKB-SubCell"/>
</dbReference>
<dbReference type="SUPFAM" id="SSF46689">
    <property type="entry name" value="Homeodomain-like"/>
    <property type="match status" value="1"/>
</dbReference>